<dbReference type="Proteomes" id="UP000247409">
    <property type="component" value="Unassembled WGS sequence"/>
</dbReference>
<reference evidence="2 3" key="1">
    <citation type="journal article" date="2018" name="Mol. Biol. Evol.">
        <title>Analysis of the draft genome of the red seaweed Gracilariopsis chorda provides insights into genome size evolution in Rhodophyta.</title>
        <authorList>
            <person name="Lee J."/>
            <person name="Yang E.C."/>
            <person name="Graf L."/>
            <person name="Yang J.H."/>
            <person name="Qiu H."/>
            <person name="Zel Zion U."/>
            <person name="Chan C.X."/>
            <person name="Stephens T.G."/>
            <person name="Weber A.P.M."/>
            <person name="Boo G.H."/>
            <person name="Boo S.M."/>
            <person name="Kim K.M."/>
            <person name="Shin Y."/>
            <person name="Jung M."/>
            <person name="Lee S.J."/>
            <person name="Yim H.S."/>
            <person name="Lee J.H."/>
            <person name="Bhattacharya D."/>
            <person name="Yoon H.S."/>
        </authorList>
    </citation>
    <scope>NUCLEOTIDE SEQUENCE [LARGE SCALE GENOMIC DNA]</scope>
    <source>
        <strain evidence="2 3">SKKU-2015</strain>
        <tissue evidence="2">Whole body</tissue>
    </source>
</reference>
<keyword evidence="1" id="KW-0812">Transmembrane</keyword>
<organism evidence="2 3">
    <name type="scientific">Gracilariopsis chorda</name>
    <dbReference type="NCBI Taxonomy" id="448386"/>
    <lineage>
        <taxon>Eukaryota</taxon>
        <taxon>Rhodophyta</taxon>
        <taxon>Florideophyceae</taxon>
        <taxon>Rhodymeniophycidae</taxon>
        <taxon>Gracilariales</taxon>
        <taxon>Gracilariaceae</taxon>
        <taxon>Gracilariopsis</taxon>
    </lineage>
</organism>
<evidence type="ECO:0000256" key="1">
    <source>
        <dbReference type="SAM" id="Phobius"/>
    </source>
</evidence>
<keyword evidence="1" id="KW-1133">Transmembrane helix</keyword>
<evidence type="ECO:0000313" key="3">
    <source>
        <dbReference type="Proteomes" id="UP000247409"/>
    </source>
</evidence>
<comment type="caution">
    <text evidence="2">The sequence shown here is derived from an EMBL/GenBank/DDBJ whole genome shotgun (WGS) entry which is preliminary data.</text>
</comment>
<protein>
    <submittedName>
        <fullName evidence="2">Uncharacterized protein</fullName>
    </submittedName>
</protein>
<gene>
    <name evidence="2" type="ORF">BWQ96_06972</name>
</gene>
<evidence type="ECO:0000313" key="2">
    <source>
        <dbReference type="EMBL" id="PXF43333.1"/>
    </source>
</evidence>
<dbReference type="EMBL" id="NBIV01000129">
    <property type="protein sequence ID" value="PXF43333.1"/>
    <property type="molecule type" value="Genomic_DNA"/>
</dbReference>
<accession>A0A2V3IMN6</accession>
<sequence length="473" mass="52926">MVGVGGLAALINVAILLVVAVADRAIELIVRNFATSRLLSHGKVPVVHDSDTWLPFLPRSVVKYRRHPAILCTVLCTVLLITSELVTELGVDVSNTCSPELHRGAVIAKGPTSENFTDIELSGTCFLLRSMEFAEGSLKCLRAGIPRKLTGNECLKCAHEDSEIISGCDVQYKRKFLPEQVEIEVNSTDGTFKTLTTLFKETSSGAVYDGKGDLTFNGDTFSTFMIHYSEEGPLLYFEYNDQDHIRHLKDIANAQKGEPARERTKGNVHMSEINCKTNVLTNEVFARFVRMYRTVQLENPIFPAKFNDTADLYEPLTPDSLYRAVLAAKVIDDKHTPDATYYVYTSCGKYNWNFMLPMLVCLGVILILGLVSCMIGERMGETYIPFNSRTWYEHAQDLDDPLTPYVGAPTESRKPKGYFANLFDEIQLVEEGEGQRPRRRFVLSSKSPTPCSNQEITEIQDSMSSIAYDNVYA</sequence>
<name>A0A2V3IMN6_9FLOR</name>
<feature type="transmembrane region" description="Helical" evidence="1">
    <location>
        <begin position="354"/>
        <end position="375"/>
    </location>
</feature>
<dbReference type="AlphaFoldDB" id="A0A2V3IMN6"/>
<keyword evidence="1" id="KW-0472">Membrane</keyword>
<keyword evidence="3" id="KW-1185">Reference proteome</keyword>
<proteinExistence type="predicted"/>